<comment type="caution">
    <text evidence="1">The sequence shown here is derived from an EMBL/GenBank/DDBJ whole genome shotgun (WGS) entry which is preliminary data.</text>
</comment>
<name>A0A420HVI3_9PEZI</name>
<dbReference type="AlphaFoldDB" id="A0A420HVI3"/>
<dbReference type="EMBL" id="MCBQ01015681">
    <property type="protein sequence ID" value="RKF61427.1"/>
    <property type="molecule type" value="Genomic_DNA"/>
</dbReference>
<reference evidence="1 2" key="1">
    <citation type="journal article" date="2018" name="BMC Genomics">
        <title>Comparative genome analyses reveal sequence features reflecting distinct modes of host-adaptation between dicot and monocot powdery mildew.</title>
        <authorList>
            <person name="Wu Y."/>
            <person name="Ma X."/>
            <person name="Pan Z."/>
            <person name="Kale S.D."/>
            <person name="Song Y."/>
            <person name="King H."/>
            <person name="Zhang Q."/>
            <person name="Presley C."/>
            <person name="Deng X."/>
            <person name="Wei C.I."/>
            <person name="Xiao S."/>
        </authorList>
    </citation>
    <scope>NUCLEOTIDE SEQUENCE [LARGE SCALE GENOMIC DNA]</scope>
    <source>
        <strain evidence="1">UMSG3</strain>
    </source>
</reference>
<sequence>MKPPMVLLIILQIVRKLSMRIQRLKGILSHNYLVTRLSVLFVQSF</sequence>
<keyword evidence="2" id="KW-1185">Reference proteome</keyword>
<dbReference type="Proteomes" id="UP000283383">
    <property type="component" value="Unassembled WGS sequence"/>
</dbReference>
<proteinExistence type="predicted"/>
<protein>
    <submittedName>
        <fullName evidence="1">Uncharacterized protein</fullName>
    </submittedName>
</protein>
<gene>
    <name evidence="1" type="ORF">GcM3_156014</name>
</gene>
<evidence type="ECO:0000313" key="2">
    <source>
        <dbReference type="Proteomes" id="UP000283383"/>
    </source>
</evidence>
<evidence type="ECO:0000313" key="1">
    <source>
        <dbReference type="EMBL" id="RKF61427.1"/>
    </source>
</evidence>
<accession>A0A420HVI3</accession>
<organism evidence="1 2">
    <name type="scientific">Golovinomyces cichoracearum</name>
    <dbReference type="NCBI Taxonomy" id="62708"/>
    <lineage>
        <taxon>Eukaryota</taxon>
        <taxon>Fungi</taxon>
        <taxon>Dikarya</taxon>
        <taxon>Ascomycota</taxon>
        <taxon>Pezizomycotina</taxon>
        <taxon>Leotiomycetes</taxon>
        <taxon>Erysiphales</taxon>
        <taxon>Erysiphaceae</taxon>
        <taxon>Golovinomyces</taxon>
    </lineage>
</organism>